<comment type="caution">
    <text evidence="3">The sequence shown here is derived from an EMBL/GenBank/DDBJ whole genome shotgun (WGS) entry which is preliminary data.</text>
</comment>
<feature type="transmembrane region" description="Helical" evidence="1">
    <location>
        <begin position="12"/>
        <end position="28"/>
    </location>
</feature>
<dbReference type="Proteomes" id="UP000176700">
    <property type="component" value="Unassembled WGS sequence"/>
</dbReference>
<dbReference type="EMBL" id="MHNI01000014">
    <property type="protein sequence ID" value="OGZ42708.1"/>
    <property type="molecule type" value="Genomic_DNA"/>
</dbReference>
<dbReference type="SUPFAM" id="SSF53649">
    <property type="entry name" value="Alkaline phosphatase-like"/>
    <property type="match status" value="1"/>
</dbReference>
<protein>
    <recommendedName>
        <fullName evidence="2">Sulfatase N-terminal domain-containing protein</fullName>
    </recommendedName>
</protein>
<accession>A0A1G2FYM0</accession>
<dbReference type="InterPro" id="IPR000917">
    <property type="entry name" value="Sulfatase_N"/>
</dbReference>
<evidence type="ECO:0000313" key="3">
    <source>
        <dbReference type="EMBL" id="OGZ42708.1"/>
    </source>
</evidence>
<evidence type="ECO:0000259" key="2">
    <source>
        <dbReference type="Pfam" id="PF00884"/>
    </source>
</evidence>
<dbReference type="InterPro" id="IPR017850">
    <property type="entry name" value="Alkaline_phosphatase_core_sf"/>
</dbReference>
<dbReference type="Gene3D" id="3.40.720.10">
    <property type="entry name" value="Alkaline Phosphatase, subunit A"/>
    <property type="match status" value="1"/>
</dbReference>
<feature type="transmembrane region" description="Helical" evidence="1">
    <location>
        <begin position="34"/>
        <end position="54"/>
    </location>
</feature>
<evidence type="ECO:0000313" key="4">
    <source>
        <dbReference type="Proteomes" id="UP000176700"/>
    </source>
</evidence>
<feature type="transmembrane region" description="Helical" evidence="1">
    <location>
        <begin position="103"/>
        <end position="119"/>
    </location>
</feature>
<dbReference type="AlphaFoldDB" id="A0A1G2FYM0"/>
<dbReference type="Pfam" id="PF00884">
    <property type="entry name" value="Sulfatase"/>
    <property type="match status" value="1"/>
</dbReference>
<gene>
    <name evidence="3" type="ORF">A2W41_03125</name>
</gene>
<feature type="domain" description="Sulfatase N-terminal" evidence="2">
    <location>
        <begin position="180"/>
        <end position="436"/>
    </location>
</feature>
<keyword evidence="1" id="KW-0812">Transmembrane</keyword>
<name>A0A1G2FYM0_9BACT</name>
<feature type="transmembrane region" description="Helical" evidence="1">
    <location>
        <begin position="131"/>
        <end position="150"/>
    </location>
</feature>
<keyword evidence="1" id="KW-1133">Transmembrane helix</keyword>
<feature type="transmembrane region" description="Helical" evidence="1">
    <location>
        <begin position="66"/>
        <end position="83"/>
    </location>
</feature>
<sequence length="517" mass="59065">MDVTIAMKKCIIHPYLFAVFPIVFLLAHNIEQTFFSNIIVPALFAVFITVFIFVILRFSVGDNKKAGLITSLFLILFFSFGHIRRLVEDFVIGGLDIGRDRHILLFSAAIFVLATYWILQTKKKLHNLTTVANVMAVTLVIIPLVSIGMYEFKRSPETEFPSENLVSDSDGALKKHEALPNIYYIILDGYAAQSTLKEIYNYDNAAFLQFLAERGFFVADESRSNYTQTFLSLSSSLNIRYINDLTEKVGMDLQNRAIPYQMIEDNTIWRFLNSRGYRFIHISSGSTEMTDKNGNADINFKGGKLDEFSLTLLETTALYPFIRHSVEADARERVLYSFDSLARISRLSGPRFTFAHILVPHSPYVFGPNGEKVENPKLQLSGDNYWKFKEHYVNQVIFTNKKIMALVEAILKTEKNPPIIILQGDHGPASEGEGTKGLSLLKHILVKERMKIFNAYYLPVDGNKLLYKSITPVNSFRLIFSHYFGADYPLLEDESYFSTEEEPYTFINVTDIAREDY</sequence>
<evidence type="ECO:0000256" key="1">
    <source>
        <dbReference type="SAM" id="Phobius"/>
    </source>
</evidence>
<keyword evidence="1" id="KW-0472">Membrane</keyword>
<reference evidence="3 4" key="1">
    <citation type="journal article" date="2016" name="Nat. Commun.">
        <title>Thousands of microbial genomes shed light on interconnected biogeochemical processes in an aquifer system.</title>
        <authorList>
            <person name="Anantharaman K."/>
            <person name="Brown C.T."/>
            <person name="Hug L.A."/>
            <person name="Sharon I."/>
            <person name="Castelle C.J."/>
            <person name="Probst A.J."/>
            <person name="Thomas B.C."/>
            <person name="Singh A."/>
            <person name="Wilkins M.J."/>
            <person name="Karaoz U."/>
            <person name="Brodie E.L."/>
            <person name="Williams K.H."/>
            <person name="Hubbard S.S."/>
            <person name="Banfield J.F."/>
        </authorList>
    </citation>
    <scope>NUCLEOTIDE SEQUENCE [LARGE SCALE GENOMIC DNA]</scope>
</reference>
<proteinExistence type="predicted"/>
<organism evidence="3 4">
    <name type="scientific">Candidatus Ryanbacteria bacterium RIFCSPHIGHO2_01_45_13</name>
    <dbReference type="NCBI Taxonomy" id="1802112"/>
    <lineage>
        <taxon>Bacteria</taxon>
        <taxon>Candidatus Ryaniibacteriota</taxon>
    </lineage>
</organism>